<name>A0ABP0KBQ2_9DINO</name>
<feature type="region of interest" description="Disordered" evidence="1">
    <location>
        <begin position="100"/>
        <end position="145"/>
    </location>
</feature>
<comment type="caution">
    <text evidence="2">The sequence shown here is derived from an EMBL/GenBank/DDBJ whole genome shotgun (WGS) entry which is preliminary data.</text>
</comment>
<dbReference type="EMBL" id="CAXAMM010010711">
    <property type="protein sequence ID" value="CAK9024017.1"/>
    <property type="molecule type" value="Genomic_DNA"/>
</dbReference>
<dbReference type="Proteomes" id="UP001642464">
    <property type="component" value="Unassembled WGS sequence"/>
</dbReference>
<evidence type="ECO:0000313" key="2">
    <source>
        <dbReference type="EMBL" id="CAK9024017.1"/>
    </source>
</evidence>
<sequence>MEKPITSETWAIPFICGYPNCQVIEGSWNTIHGMLVWQWLQNNGFVQAKPAIEVLYHSCPIKDPDQRFQEAMAHLTTLHEIYELDPPVWAECKELIAMQAAGQQSSKADSQSAMQHQSSSSQETKDQPTTSSEGYPQADPKAGPK</sequence>
<evidence type="ECO:0000256" key="1">
    <source>
        <dbReference type="SAM" id="MobiDB-lite"/>
    </source>
</evidence>
<keyword evidence="3" id="KW-1185">Reference proteome</keyword>
<reference evidence="2 3" key="1">
    <citation type="submission" date="2024-02" db="EMBL/GenBank/DDBJ databases">
        <authorList>
            <person name="Chen Y."/>
            <person name="Shah S."/>
            <person name="Dougan E. K."/>
            <person name="Thang M."/>
            <person name="Chan C."/>
        </authorList>
    </citation>
    <scope>NUCLEOTIDE SEQUENCE [LARGE SCALE GENOMIC DNA]</scope>
</reference>
<organism evidence="2 3">
    <name type="scientific">Durusdinium trenchii</name>
    <dbReference type="NCBI Taxonomy" id="1381693"/>
    <lineage>
        <taxon>Eukaryota</taxon>
        <taxon>Sar</taxon>
        <taxon>Alveolata</taxon>
        <taxon>Dinophyceae</taxon>
        <taxon>Suessiales</taxon>
        <taxon>Symbiodiniaceae</taxon>
        <taxon>Durusdinium</taxon>
    </lineage>
</organism>
<evidence type="ECO:0000313" key="3">
    <source>
        <dbReference type="Proteomes" id="UP001642464"/>
    </source>
</evidence>
<gene>
    <name evidence="2" type="ORF">SCF082_LOCUS16440</name>
</gene>
<protein>
    <submittedName>
        <fullName evidence="2">Uncharacterized protein</fullName>
    </submittedName>
</protein>
<accession>A0ABP0KBQ2</accession>
<proteinExistence type="predicted"/>
<feature type="non-terminal residue" evidence="2">
    <location>
        <position position="145"/>
    </location>
</feature>
<feature type="compositionally biased region" description="Low complexity" evidence="1">
    <location>
        <begin position="110"/>
        <end position="122"/>
    </location>
</feature>